<sequence>MKPQQSNSSTGWRGSLSAMAVLVLTACASSAGIAPATPVVAPGELGLPESGAATEAMVQADWWVAWGDAELARLMALALQSHPNLQVAQARLSRAGAAVAGERAGEGLKLGLNADATRQHFSANSIYPAPLGGSTRTLANAQLAGSWEFDFFGRHRAAIDAAVGVQRAAQADLAAARNVLTSQIAQSYVQLGRLLAQRSLAERALAQREHMLGLIRQRVSAGLDTLVELRQGEGALPEARLQIEQIDEQTTHVRHALAALAGTAPDALAGLSPSLPDARRMALPTVLPVDLLGRRPDIAAARWRIEAATQGMQAAKAQFYPNVNLTVFAGLASIGLGHLVEAGSRQYGVGPAIHLPIFDAGSLRANLTARAADVDVAIAAYNGAVVEAVRDTADQITSLQSLERQGAEQVRAQAAAEASYDIAQQRYRAGLSGYLTLLSAESAVLAQRRQAVEVQSRVLLSQVALIRAMGGGVQLNPSPVPLSPATHAAAR</sequence>
<dbReference type="InterPro" id="IPR010131">
    <property type="entry name" value="MdtP/NodT-like"/>
</dbReference>
<evidence type="ECO:0000256" key="8">
    <source>
        <dbReference type="ARBA" id="ARBA00023288"/>
    </source>
</evidence>
<keyword evidence="6 9" id="KW-0472">Membrane</keyword>
<dbReference type="AlphaFoldDB" id="A0A167H5N1"/>
<dbReference type="KEGG" id="hyl:LPB072_06005"/>
<dbReference type="PANTHER" id="PTHR30203">
    <property type="entry name" value="OUTER MEMBRANE CATION EFFLUX PROTEIN"/>
    <property type="match status" value="1"/>
</dbReference>
<dbReference type="OrthoDB" id="9770517at2"/>
<evidence type="ECO:0000313" key="11">
    <source>
        <dbReference type="EMBL" id="OAD40338.1"/>
    </source>
</evidence>
<dbReference type="PANTHER" id="PTHR30203:SF20">
    <property type="entry name" value="MULTIDRUG RESISTANCE OUTER MEMBRANE PROTEIN MDTP-RELATED"/>
    <property type="match status" value="1"/>
</dbReference>
<organism evidence="10 13">
    <name type="scientific">Hydrogenophaga crassostreae</name>
    <dbReference type="NCBI Taxonomy" id="1763535"/>
    <lineage>
        <taxon>Bacteria</taxon>
        <taxon>Pseudomonadati</taxon>
        <taxon>Pseudomonadota</taxon>
        <taxon>Betaproteobacteria</taxon>
        <taxon>Burkholderiales</taxon>
        <taxon>Comamonadaceae</taxon>
        <taxon>Hydrogenophaga</taxon>
    </lineage>
</organism>
<dbReference type="SUPFAM" id="SSF56954">
    <property type="entry name" value="Outer membrane efflux proteins (OEP)"/>
    <property type="match status" value="1"/>
</dbReference>
<dbReference type="InterPro" id="IPR003423">
    <property type="entry name" value="OMP_efflux"/>
</dbReference>
<dbReference type="Gene3D" id="1.20.1600.10">
    <property type="entry name" value="Outer membrane efflux proteins (OEP)"/>
    <property type="match status" value="1"/>
</dbReference>
<proteinExistence type="inferred from homology"/>
<reference evidence="11 12" key="1">
    <citation type="submission" date="2016-02" db="EMBL/GenBank/DDBJ databases">
        <title>Draft genome sequence of Hydrogenophaga sp. LPB0072.</title>
        <authorList>
            <person name="Shin S.-K."/>
            <person name="Yi H."/>
        </authorList>
    </citation>
    <scope>NUCLEOTIDE SEQUENCE [LARGE SCALE GENOMIC DNA]</scope>
    <source>
        <strain evidence="11 12">LPB0072</strain>
    </source>
</reference>
<evidence type="ECO:0008006" key="14">
    <source>
        <dbReference type="Google" id="ProtNLM"/>
    </source>
</evidence>
<gene>
    <name evidence="10" type="ORF">LPB072_06005</name>
    <name evidence="11" type="ORF">LPB72_15490</name>
</gene>
<evidence type="ECO:0000313" key="13">
    <source>
        <dbReference type="Proteomes" id="UP000185680"/>
    </source>
</evidence>
<evidence type="ECO:0000256" key="2">
    <source>
        <dbReference type="ARBA" id="ARBA00007613"/>
    </source>
</evidence>
<dbReference type="EMBL" id="LVWD01000030">
    <property type="protein sequence ID" value="OAD40338.1"/>
    <property type="molecule type" value="Genomic_DNA"/>
</dbReference>
<protein>
    <recommendedName>
        <fullName evidence="14">RND transporter</fullName>
    </recommendedName>
</protein>
<dbReference type="GO" id="GO:0015562">
    <property type="term" value="F:efflux transmembrane transporter activity"/>
    <property type="evidence" value="ECO:0007669"/>
    <property type="project" value="InterPro"/>
</dbReference>
<keyword evidence="8 9" id="KW-0449">Lipoprotein</keyword>
<keyword evidence="12" id="KW-1185">Reference proteome</keyword>
<evidence type="ECO:0000313" key="12">
    <source>
        <dbReference type="Proteomes" id="UP000185657"/>
    </source>
</evidence>
<dbReference type="Proteomes" id="UP000185680">
    <property type="component" value="Chromosome"/>
</dbReference>
<comment type="similarity">
    <text evidence="2 9">Belongs to the outer membrane factor (OMF) (TC 1.B.17) family.</text>
</comment>
<comment type="subcellular location">
    <subcellularLocation>
        <location evidence="9">Cell membrane</location>
        <topology evidence="9">Lipid-anchor</topology>
    </subcellularLocation>
    <subcellularLocation>
        <location evidence="1">Membrane</location>
    </subcellularLocation>
</comment>
<reference evidence="10 13" key="2">
    <citation type="submission" date="2016-10" db="EMBL/GenBank/DDBJ databases">
        <title>Hydorgenophaga sp. LPB0072 isolated from gastropod.</title>
        <authorList>
            <person name="Kim E."/>
            <person name="Yi H."/>
        </authorList>
    </citation>
    <scope>NUCLEOTIDE SEQUENCE [LARGE SCALE GENOMIC DNA]</scope>
    <source>
        <strain evidence="10 13">LPB0072</strain>
    </source>
</reference>
<evidence type="ECO:0000256" key="9">
    <source>
        <dbReference type="RuleBase" id="RU362097"/>
    </source>
</evidence>
<keyword evidence="7 9" id="KW-0564">Palmitate</keyword>
<dbReference type="STRING" id="1763535.LPB072_06005"/>
<evidence type="ECO:0000313" key="10">
    <source>
        <dbReference type="EMBL" id="AOW12473.1"/>
    </source>
</evidence>
<feature type="chain" id="PRO_5041745807" description="RND transporter" evidence="9">
    <location>
        <begin position="32"/>
        <end position="491"/>
    </location>
</feature>
<keyword evidence="3 9" id="KW-1134">Transmembrane beta strand</keyword>
<dbReference type="EMBL" id="CP017476">
    <property type="protein sequence ID" value="AOW12473.1"/>
    <property type="molecule type" value="Genomic_DNA"/>
</dbReference>
<dbReference type="GO" id="GO:0005886">
    <property type="term" value="C:plasma membrane"/>
    <property type="evidence" value="ECO:0007669"/>
    <property type="project" value="UniProtKB-SubCell"/>
</dbReference>
<evidence type="ECO:0000256" key="1">
    <source>
        <dbReference type="ARBA" id="ARBA00004370"/>
    </source>
</evidence>
<feature type="signal peptide" evidence="9">
    <location>
        <begin position="1"/>
        <end position="31"/>
    </location>
</feature>
<accession>A0A167H5N1</accession>
<keyword evidence="4 9" id="KW-0812">Transmembrane</keyword>
<evidence type="ECO:0000256" key="5">
    <source>
        <dbReference type="ARBA" id="ARBA00022729"/>
    </source>
</evidence>
<dbReference type="Gene3D" id="2.20.200.10">
    <property type="entry name" value="Outer membrane efflux proteins (OEP)"/>
    <property type="match status" value="1"/>
</dbReference>
<dbReference type="NCBIfam" id="TIGR01845">
    <property type="entry name" value="outer_NodT"/>
    <property type="match status" value="1"/>
</dbReference>
<evidence type="ECO:0000256" key="4">
    <source>
        <dbReference type="ARBA" id="ARBA00022692"/>
    </source>
</evidence>
<dbReference type="Pfam" id="PF02321">
    <property type="entry name" value="OEP"/>
    <property type="match status" value="2"/>
</dbReference>
<name>A0A167H5N1_9BURK</name>
<evidence type="ECO:0000256" key="6">
    <source>
        <dbReference type="ARBA" id="ARBA00023136"/>
    </source>
</evidence>
<dbReference type="RefSeq" id="WP_066092738.1">
    <property type="nucleotide sequence ID" value="NZ_CP017476.1"/>
</dbReference>
<dbReference type="PROSITE" id="PS51257">
    <property type="entry name" value="PROKAR_LIPOPROTEIN"/>
    <property type="match status" value="1"/>
</dbReference>
<keyword evidence="5 9" id="KW-0732">Signal</keyword>
<evidence type="ECO:0000256" key="3">
    <source>
        <dbReference type="ARBA" id="ARBA00022452"/>
    </source>
</evidence>
<dbReference type="Proteomes" id="UP000185657">
    <property type="component" value="Unassembled WGS sequence"/>
</dbReference>
<evidence type="ECO:0000256" key="7">
    <source>
        <dbReference type="ARBA" id="ARBA00023139"/>
    </source>
</evidence>